<dbReference type="InterPro" id="IPR010982">
    <property type="entry name" value="Lambda_DNA-bd_dom_sf"/>
</dbReference>
<dbReference type="AlphaFoldDB" id="A0A1Z5IVE3"/>
<protein>
    <submittedName>
        <fullName evidence="3">TetR family transcriptional regulator</fullName>
    </submittedName>
</protein>
<evidence type="ECO:0000259" key="2">
    <source>
        <dbReference type="PROSITE" id="PS50943"/>
    </source>
</evidence>
<dbReference type="GO" id="GO:0003677">
    <property type="term" value="F:DNA binding"/>
    <property type="evidence" value="ECO:0007669"/>
    <property type="project" value="UniProtKB-KW"/>
</dbReference>
<organism evidence="3 4">
    <name type="scientific">Secundilactobacillus pentosiphilus</name>
    <dbReference type="NCBI Taxonomy" id="1714682"/>
    <lineage>
        <taxon>Bacteria</taxon>
        <taxon>Bacillati</taxon>
        <taxon>Bacillota</taxon>
        <taxon>Bacilli</taxon>
        <taxon>Lactobacillales</taxon>
        <taxon>Lactobacillaceae</taxon>
        <taxon>Secundilactobacillus</taxon>
    </lineage>
</organism>
<feature type="domain" description="HTH cro/C1-type" evidence="2">
    <location>
        <begin position="19"/>
        <end position="72"/>
    </location>
</feature>
<evidence type="ECO:0000313" key="3">
    <source>
        <dbReference type="EMBL" id="GAX05411.1"/>
    </source>
</evidence>
<proteinExistence type="predicted"/>
<dbReference type="PANTHER" id="PTHR46558:SF11">
    <property type="entry name" value="HTH-TYPE TRANSCRIPTIONAL REGULATOR XRE"/>
    <property type="match status" value="1"/>
</dbReference>
<dbReference type="SMART" id="SM00530">
    <property type="entry name" value="HTH_XRE"/>
    <property type="match status" value="2"/>
</dbReference>
<dbReference type="RefSeq" id="WP_180949712.1">
    <property type="nucleotide sequence ID" value="NZ_BCMI01000005.1"/>
</dbReference>
<sequence length="169" mass="19696">MQTPIGKISRAEVGARIFEKRIERHITMDELAKLISVSSKSKVDEWERGRLLPDKNTLMRIAYVLHTSFDYLAFGNKDSFKLSKVKSVEDANPAKYKTDLSQVFARNLRVMMAERKIRNSQMYERTGIARSTLFSIEEGKTKMIRFDTVEKISKFLGIEPYLLFQEHRI</sequence>
<feature type="domain" description="HTH cro/C1-type" evidence="2">
    <location>
        <begin position="108"/>
        <end position="163"/>
    </location>
</feature>
<keyword evidence="1" id="KW-0238">DNA-binding</keyword>
<evidence type="ECO:0000256" key="1">
    <source>
        <dbReference type="ARBA" id="ARBA00023125"/>
    </source>
</evidence>
<comment type="caution">
    <text evidence="3">The sequence shown here is derived from an EMBL/GenBank/DDBJ whole genome shotgun (WGS) entry which is preliminary data.</text>
</comment>
<dbReference type="EMBL" id="BCMI01000005">
    <property type="protein sequence ID" value="GAX05411.1"/>
    <property type="molecule type" value="Genomic_DNA"/>
</dbReference>
<accession>A0A1Z5IVE3</accession>
<dbReference type="PANTHER" id="PTHR46558">
    <property type="entry name" value="TRACRIPTIONAL REGULATORY PROTEIN-RELATED-RELATED"/>
    <property type="match status" value="1"/>
</dbReference>
<reference evidence="3 4" key="1">
    <citation type="submission" date="2015-11" db="EMBL/GenBank/DDBJ databases">
        <title>Draft genome sequences of new species of the genus Lactobacillus isolated from orchardgrass silage.</title>
        <authorList>
            <person name="Tohno M."/>
            <person name="Tanizawa Y."/>
            <person name="Arita M."/>
        </authorList>
    </citation>
    <scope>NUCLEOTIDE SEQUENCE [LARGE SCALE GENOMIC DNA]</scope>
    <source>
        <strain evidence="3 4">IWT25</strain>
    </source>
</reference>
<dbReference type="Proteomes" id="UP000198414">
    <property type="component" value="Unassembled WGS sequence"/>
</dbReference>
<dbReference type="CDD" id="cd00093">
    <property type="entry name" value="HTH_XRE"/>
    <property type="match status" value="2"/>
</dbReference>
<dbReference type="SUPFAM" id="SSF47413">
    <property type="entry name" value="lambda repressor-like DNA-binding domains"/>
    <property type="match status" value="2"/>
</dbReference>
<dbReference type="Pfam" id="PF13443">
    <property type="entry name" value="HTH_26"/>
    <property type="match status" value="1"/>
</dbReference>
<evidence type="ECO:0000313" key="4">
    <source>
        <dbReference type="Proteomes" id="UP000198414"/>
    </source>
</evidence>
<dbReference type="PROSITE" id="PS50943">
    <property type="entry name" value="HTH_CROC1"/>
    <property type="match status" value="2"/>
</dbReference>
<gene>
    <name evidence="3" type="primary">tetR_6</name>
    <name evidence="3" type="ORF">IWT25_00715</name>
</gene>
<dbReference type="InterPro" id="IPR001387">
    <property type="entry name" value="Cro/C1-type_HTH"/>
</dbReference>
<dbReference type="Pfam" id="PF01381">
    <property type="entry name" value="HTH_3"/>
    <property type="match status" value="1"/>
</dbReference>
<dbReference type="Gene3D" id="1.10.260.40">
    <property type="entry name" value="lambda repressor-like DNA-binding domains"/>
    <property type="match status" value="2"/>
</dbReference>
<name>A0A1Z5IVE3_9LACO</name>